<evidence type="ECO:0000256" key="2">
    <source>
        <dbReference type="SAM" id="Coils"/>
    </source>
</evidence>
<dbReference type="Gene3D" id="1.25.40.10">
    <property type="entry name" value="Tetratricopeptide repeat domain"/>
    <property type="match status" value="3"/>
</dbReference>
<keyword evidence="2" id="KW-0175">Coiled coil</keyword>
<dbReference type="SMART" id="SM00028">
    <property type="entry name" value="TPR"/>
    <property type="match status" value="9"/>
</dbReference>
<proteinExistence type="predicted"/>
<dbReference type="EMBL" id="JAKOGI010000025">
    <property type="protein sequence ID" value="KAJ8449105.1"/>
    <property type="molecule type" value="Genomic_DNA"/>
</dbReference>
<feature type="compositionally biased region" description="Basic and acidic residues" evidence="3">
    <location>
        <begin position="115"/>
        <end position="127"/>
    </location>
</feature>
<dbReference type="Pfam" id="PF13424">
    <property type="entry name" value="TPR_12"/>
    <property type="match status" value="3"/>
</dbReference>
<dbReference type="InterPro" id="IPR011990">
    <property type="entry name" value="TPR-like_helical_dom_sf"/>
</dbReference>
<evidence type="ECO:0000313" key="4">
    <source>
        <dbReference type="EMBL" id="KAJ8449105.1"/>
    </source>
</evidence>
<evidence type="ECO:0008006" key="6">
    <source>
        <dbReference type="Google" id="ProtNLM"/>
    </source>
</evidence>
<sequence length="698" mass="77102">MPGIVVDGINEVGLETNVTPSKENSVYNARSSQSTLSPQRPQSEREKEAPMEGAVDMSIDQLYDNVCEMQSLDQSPSRHSYLSEGNESRIDSELRHLVGGRMRELQIMEEEVREEEIHGDPDKRENGSGDEDIGLVDKTRSAGITSASLGHFKKDANLLLGSEYDECPQQNGEISKKKTTPQKKPRNFPLAGSASALDNPDLGSFLLKQARDLLASGDHLHKALSLAVRAAKSFEICSNGKPSLELVMSLHVTAAIHCALGQHREAIQVLQRSIGIPSVEDGQDHALAKFSGYMQLGDTFAMLSEVKNSIFYYTKGLEIQRHVLGEKDVRVGETCRYLAEAHVQAMQFDEAEKLCQMALDIHKENGSPTSIEEAADRRLMGLICEIKGDHEKALEHLVLGSMAMAANGEEKEVAFVDCSIGDTYLSLSRYDEAISAYEKALTAFKSMKGENHPTIASVYIRLADLYNKIGKFSESKSYCENALHIYSKPIPGMPSEDIASGLTDVAGLYELMDELEQAIKLLRKALKIYNDAPGQQNTIAGIEAQMGVMYYMLGNYHESYNSLKSAVTKLRVGGEKKSAYFGTVLNQMGLACIQHYAINEAAELFEESRSILEEEYGPYHPETLGVYSNLAGTYDAMGRLDDAIEILEYVVGMREEKLGTANPDVDDEKRRLAELLKEAGKVRSRKVRSLEDLLDANS</sequence>
<evidence type="ECO:0000256" key="3">
    <source>
        <dbReference type="SAM" id="MobiDB-lite"/>
    </source>
</evidence>
<dbReference type="PANTHER" id="PTHR46284:SF5">
    <property type="entry name" value="PROTEIN KINESIN LIGHT CHAIN-RELATED 3"/>
    <property type="match status" value="1"/>
</dbReference>
<keyword evidence="5" id="KW-1185">Reference proteome</keyword>
<evidence type="ECO:0000256" key="1">
    <source>
        <dbReference type="PROSITE-ProRule" id="PRU00339"/>
    </source>
</evidence>
<reference evidence="4" key="1">
    <citation type="submission" date="2022-04" db="EMBL/GenBank/DDBJ databases">
        <title>Carnegiea gigantea Genome sequencing and assembly v2.</title>
        <authorList>
            <person name="Copetti D."/>
            <person name="Sanderson M.J."/>
            <person name="Burquez A."/>
            <person name="Wojciechowski M.F."/>
        </authorList>
    </citation>
    <scope>NUCLEOTIDE SEQUENCE</scope>
    <source>
        <strain evidence="4">SGP5-SGP5p</strain>
        <tissue evidence="4">Aerial part</tissue>
    </source>
</reference>
<feature type="coiled-coil region" evidence="2">
    <location>
        <begin position="505"/>
        <end position="532"/>
    </location>
</feature>
<feature type="compositionally biased region" description="Basic residues" evidence="3">
    <location>
        <begin position="177"/>
        <end position="186"/>
    </location>
</feature>
<gene>
    <name evidence="4" type="ORF">Cgig2_004160</name>
</gene>
<dbReference type="Proteomes" id="UP001153076">
    <property type="component" value="Unassembled WGS sequence"/>
</dbReference>
<feature type="repeat" description="TPR" evidence="1">
    <location>
        <begin position="499"/>
        <end position="532"/>
    </location>
</feature>
<name>A0A9Q1KSL9_9CARY</name>
<comment type="caution">
    <text evidence="4">The sequence shown here is derived from an EMBL/GenBank/DDBJ whole genome shotgun (WGS) entry which is preliminary data.</text>
</comment>
<dbReference type="PROSITE" id="PS50005">
    <property type="entry name" value="TPR"/>
    <property type="match status" value="2"/>
</dbReference>
<dbReference type="PANTHER" id="PTHR46284">
    <property type="entry name" value="PROTEIN KINESIN LIGHT CHAIN-RELATED 3"/>
    <property type="match status" value="1"/>
</dbReference>
<keyword evidence="1" id="KW-0802">TPR repeat</keyword>
<feature type="compositionally biased region" description="Polar residues" evidence="3">
    <location>
        <begin position="16"/>
        <end position="41"/>
    </location>
</feature>
<dbReference type="InterPro" id="IPR019734">
    <property type="entry name" value="TPR_rpt"/>
</dbReference>
<accession>A0A9Q1KSL9</accession>
<protein>
    <recommendedName>
        <fullName evidence="6">Kinesin light chain</fullName>
    </recommendedName>
</protein>
<feature type="repeat" description="TPR" evidence="1">
    <location>
        <begin position="414"/>
        <end position="447"/>
    </location>
</feature>
<feature type="region of interest" description="Disordered" evidence="3">
    <location>
        <begin position="167"/>
        <end position="194"/>
    </location>
</feature>
<feature type="region of interest" description="Disordered" evidence="3">
    <location>
        <begin position="16"/>
        <end position="53"/>
    </location>
</feature>
<dbReference type="SUPFAM" id="SSF48452">
    <property type="entry name" value="TPR-like"/>
    <property type="match status" value="3"/>
</dbReference>
<dbReference type="AlphaFoldDB" id="A0A9Q1KSL9"/>
<evidence type="ECO:0000313" key="5">
    <source>
        <dbReference type="Proteomes" id="UP001153076"/>
    </source>
</evidence>
<dbReference type="OrthoDB" id="5986190at2759"/>
<organism evidence="4 5">
    <name type="scientific">Carnegiea gigantea</name>
    <dbReference type="NCBI Taxonomy" id="171969"/>
    <lineage>
        <taxon>Eukaryota</taxon>
        <taxon>Viridiplantae</taxon>
        <taxon>Streptophyta</taxon>
        <taxon>Embryophyta</taxon>
        <taxon>Tracheophyta</taxon>
        <taxon>Spermatophyta</taxon>
        <taxon>Magnoliopsida</taxon>
        <taxon>eudicotyledons</taxon>
        <taxon>Gunneridae</taxon>
        <taxon>Pentapetalae</taxon>
        <taxon>Caryophyllales</taxon>
        <taxon>Cactineae</taxon>
        <taxon>Cactaceae</taxon>
        <taxon>Cactoideae</taxon>
        <taxon>Echinocereeae</taxon>
        <taxon>Carnegiea</taxon>
    </lineage>
</organism>
<feature type="region of interest" description="Disordered" evidence="3">
    <location>
        <begin position="112"/>
        <end position="135"/>
    </location>
</feature>